<name>A0ABR0RKY1_9EURO</name>
<dbReference type="GeneID" id="89999713"/>
<dbReference type="RefSeq" id="XP_064729077.1">
    <property type="nucleotide sequence ID" value="XM_064874677.1"/>
</dbReference>
<proteinExistence type="predicted"/>
<dbReference type="EMBL" id="JAVHJV010000007">
    <property type="protein sequence ID" value="KAK5940987.1"/>
    <property type="molecule type" value="Genomic_DNA"/>
</dbReference>
<gene>
    <name evidence="1" type="ORF">PMZ80_006264</name>
</gene>
<comment type="caution">
    <text evidence="1">The sequence shown here is derived from an EMBL/GenBank/DDBJ whole genome shotgun (WGS) entry which is preliminary data.</text>
</comment>
<dbReference type="Proteomes" id="UP001334248">
    <property type="component" value="Unassembled WGS sequence"/>
</dbReference>
<protein>
    <submittedName>
        <fullName evidence="1">Uncharacterized protein</fullName>
    </submittedName>
</protein>
<keyword evidence="2" id="KW-1185">Reference proteome</keyword>
<reference evidence="1 2" key="1">
    <citation type="journal article" date="2023" name="Res Sq">
        <title>Genomic and morphological characterization of Knufia obscura isolated from the Mars 2020 spacecraft assembly facility.</title>
        <authorList>
            <person name="Chander A.M."/>
            <person name="Teixeira M.M."/>
            <person name="Singh N.K."/>
            <person name="Williams M.P."/>
            <person name="Parker C.W."/>
            <person name="Leo P."/>
            <person name="Stajich J.E."/>
            <person name="Torok T."/>
            <person name="Tighe S."/>
            <person name="Mason C.E."/>
            <person name="Venkateswaran K."/>
        </authorList>
    </citation>
    <scope>NUCLEOTIDE SEQUENCE [LARGE SCALE GENOMIC DNA]</scope>
    <source>
        <strain evidence="1 2">CCFEE 5817</strain>
    </source>
</reference>
<sequence length="323" mass="36459">MRATTYGHQTKIVAHMEEGYYLLGQALKLCAGSDEWKIGCCRANTAMRHGLEAFDDYCLFAKQNNVALMDSRHAAVHMLHTELSITYGGNTLSLLEDMRNENGDFLPPERAPIMALHDIARLMATTRSWPDIRNVQRAQIHTLRARVYKLLGEFFCAPGLEQKHMEFSRNLIPKGGNTSRVEDTRFAAMHEHGSSPDSPLIASMAEYYHAEIADGETAKECGIDVALKELREHPSNPDISLQDFNTGLQRVDLGSWKGVWLGDKTLVAMWGLNNMRMLLGEECDFGFATREEMREVVMRYGLEEAVEGRLEGYLRFICPLPSD</sequence>
<organism evidence="1 2">
    <name type="scientific">Knufia obscura</name>
    <dbReference type="NCBI Taxonomy" id="1635080"/>
    <lineage>
        <taxon>Eukaryota</taxon>
        <taxon>Fungi</taxon>
        <taxon>Dikarya</taxon>
        <taxon>Ascomycota</taxon>
        <taxon>Pezizomycotina</taxon>
        <taxon>Eurotiomycetes</taxon>
        <taxon>Chaetothyriomycetidae</taxon>
        <taxon>Chaetothyriales</taxon>
        <taxon>Trichomeriaceae</taxon>
        <taxon>Knufia</taxon>
    </lineage>
</organism>
<evidence type="ECO:0000313" key="2">
    <source>
        <dbReference type="Proteomes" id="UP001334248"/>
    </source>
</evidence>
<accession>A0ABR0RKY1</accession>
<evidence type="ECO:0000313" key="1">
    <source>
        <dbReference type="EMBL" id="KAK5940987.1"/>
    </source>
</evidence>